<evidence type="ECO:0000313" key="2">
    <source>
        <dbReference type="Proteomes" id="UP000230084"/>
    </source>
</evidence>
<name>A0A2H0RMY0_9BACT</name>
<comment type="caution">
    <text evidence="1">The sequence shown here is derived from an EMBL/GenBank/DDBJ whole genome shotgun (WGS) entry which is preliminary data.</text>
</comment>
<sequence length="126" mass="14682">MFKSDAVSFTKTRERLLRTGTATEKDIDQYVIGKYFIDSDSVEFNTGYDDMRSLGIDPDELVLHELIHMVQDMADKYPDMKGNIISKGHDIESPWEKEAYRLQKQLLPDFKSYCSWDEPLDWHAAV</sequence>
<proteinExistence type="predicted"/>
<protein>
    <submittedName>
        <fullName evidence="1">Uncharacterized protein</fullName>
    </submittedName>
</protein>
<dbReference type="AlphaFoldDB" id="A0A2H0RMY0"/>
<reference evidence="1 2" key="1">
    <citation type="submission" date="2017-09" db="EMBL/GenBank/DDBJ databases">
        <title>Depth-based differentiation of microbial function through sediment-hosted aquifers and enrichment of novel symbionts in the deep terrestrial subsurface.</title>
        <authorList>
            <person name="Probst A.J."/>
            <person name="Ladd B."/>
            <person name="Jarett J.K."/>
            <person name="Geller-Mcgrath D.E."/>
            <person name="Sieber C.M."/>
            <person name="Emerson J.B."/>
            <person name="Anantharaman K."/>
            <person name="Thomas B.C."/>
            <person name="Malmstrom R."/>
            <person name="Stieglmeier M."/>
            <person name="Klingl A."/>
            <person name="Woyke T."/>
            <person name="Ryan C.M."/>
            <person name="Banfield J.F."/>
        </authorList>
    </citation>
    <scope>NUCLEOTIDE SEQUENCE [LARGE SCALE GENOMIC DNA]</scope>
    <source>
        <strain evidence="1">CG10_big_fil_rev_8_21_14_0_10_50_16</strain>
    </source>
</reference>
<dbReference type="EMBL" id="PCYM01000001">
    <property type="protein sequence ID" value="PIR47863.1"/>
    <property type="molecule type" value="Genomic_DNA"/>
</dbReference>
<dbReference type="Proteomes" id="UP000230084">
    <property type="component" value="Unassembled WGS sequence"/>
</dbReference>
<evidence type="ECO:0000313" key="1">
    <source>
        <dbReference type="EMBL" id="PIR47863.1"/>
    </source>
</evidence>
<gene>
    <name evidence="1" type="ORF">COV06_00475</name>
</gene>
<accession>A0A2H0RMY0</accession>
<organism evidence="1 2">
    <name type="scientific">Candidatus Uhrbacteria bacterium CG10_big_fil_rev_8_21_14_0_10_50_16</name>
    <dbReference type="NCBI Taxonomy" id="1975039"/>
    <lineage>
        <taxon>Bacteria</taxon>
        <taxon>Candidatus Uhriibacteriota</taxon>
    </lineage>
</organism>